<dbReference type="STRING" id="1314777.A0A164NAX5"/>
<sequence length="483" mass="56831">PEELLRPLFHKYLVETRSTNPLLLTRLRKHFPASEWGLSISTIRKYRDKWGFPSAKKQGHTIASIDAAVKDNALRLSRQGRRGLKDSLRRDYGIDASEKVIARYQRIYDPSGVARRRRHIFAESRPYESSAVHECWSFDQHDKWRRFHLYLHVGIEVFSGRIQWLKIWWTNRNPRLVCGWYLDVVEELGGMPLITQSDRGSENNGIANAQTFMRHKLDEELGETLQHRWRGKNRNIKPEIFWSGLRRWWEPDFEKMLEEGLTNHWYDTTLPLHRFTFFYVFIPWLQFELDRQRSRLNMSKRQGKPEKLLPNDEPDIICEFPEDYGVISELSLIRRARSRFAPLDHSVNQLVPPEFGRWADECYRRIGQPAVSITTGWGVYNDLLRQILTWVEPNPQEYVMWGAPFRHEDAEGFEGEEIKVFDLPPVHGVYRNGGVNAERAVGDPLDSEEEVEEGLIVTYTGGFRWSDEEDDGEDADDEDEDEL</sequence>
<dbReference type="OrthoDB" id="5946233at2759"/>
<keyword evidence="4" id="KW-1185">Reference proteome</keyword>
<dbReference type="PANTHER" id="PTHR46177:SF1">
    <property type="entry name" value="INTEGRASE CATALYTIC DOMAIN-CONTAINING PROTEIN"/>
    <property type="match status" value="1"/>
</dbReference>
<name>A0A164NAX5_9AGAM</name>
<dbReference type="InterPro" id="IPR058913">
    <property type="entry name" value="Integrase_dom_put"/>
</dbReference>
<accession>A0A164NAX5</accession>
<dbReference type="Proteomes" id="UP000076722">
    <property type="component" value="Unassembled WGS sequence"/>
</dbReference>
<dbReference type="PANTHER" id="PTHR46177">
    <property type="entry name" value="INTEGRASE CATALYTIC DOMAIN-CONTAINING PROTEIN"/>
    <property type="match status" value="1"/>
</dbReference>
<dbReference type="AlphaFoldDB" id="A0A164NAX5"/>
<evidence type="ECO:0000313" key="4">
    <source>
        <dbReference type="Proteomes" id="UP000076722"/>
    </source>
</evidence>
<reference evidence="3 4" key="1">
    <citation type="journal article" date="2016" name="Mol. Biol. Evol.">
        <title>Comparative Genomics of Early-Diverging Mushroom-Forming Fungi Provides Insights into the Origins of Lignocellulose Decay Capabilities.</title>
        <authorList>
            <person name="Nagy L.G."/>
            <person name="Riley R."/>
            <person name="Tritt A."/>
            <person name="Adam C."/>
            <person name="Daum C."/>
            <person name="Floudas D."/>
            <person name="Sun H."/>
            <person name="Yadav J.S."/>
            <person name="Pangilinan J."/>
            <person name="Larsson K.H."/>
            <person name="Matsuura K."/>
            <person name="Barry K."/>
            <person name="Labutti K."/>
            <person name="Kuo R."/>
            <person name="Ohm R.A."/>
            <person name="Bhattacharya S.S."/>
            <person name="Shirouzu T."/>
            <person name="Yoshinaga Y."/>
            <person name="Martin F.M."/>
            <person name="Grigoriev I.V."/>
            <person name="Hibbett D.S."/>
        </authorList>
    </citation>
    <scope>NUCLEOTIDE SEQUENCE [LARGE SCALE GENOMIC DNA]</scope>
    <source>
        <strain evidence="3 4">HHB9708</strain>
    </source>
</reference>
<evidence type="ECO:0000259" key="2">
    <source>
        <dbReference type="Pfam" id="PF24764"/>
    </source>
</evidence>
<protein>
    <recommendedName>
        <fullName evidence="2">Integrase core domain-containing protein</fullName>
    </recommendedName>
</protein>
<evidence type="ECO:0000313" key="3">
    <source>
        <dbReference type="EMBL" id="KZS87530.1"/>
    </source>
</evidence>
<dbReference type="EMBL" id="KV419448">
    <property type="protein sequence ID" value="KZS87530.1"/>
    <property type="molecule type" value="Genomic_DNA"/>
</dbReference>
<organism evidence="3 4">
    <name type="scientific">Sistotremastrum niveocremeum HHB9708</name>
    <dbReference type="NCBI Taxonomy" id="1314777"/>
    <lineage>
        <taxon>Eukaryota</taxon>
        <taxon>Fungi</taxon>
        <taxon>Dikarya</taxon>
        <taxon>Basidiomycota</taxon>
        <taxon>Agaricomycotina</taxon>
        <taxon>Agaricomycetes</taxon>
        <taxon>Sistotremastrales</taxon>
        <taxon>Sistotremastraceae</taxon>
        <taxon>Sertulicium</taxon>
        <taxon>Sertulicium niveocremeum</taxon>
    </lineage>
</organism>
<feature type="non-terminal residue" evidence="3">
    <location>
        <position position="1"/>
    </location>
</feature>
<dbReference type="Pfam" id="PF24764">
    <property type="entry name" value="rva_4"/>
    <property type="match status" value="1"/>
</dbReference>
<feature type="domain" description="Integrase core" evidence="2">
    <location>
        <begin position="133"/>
        <end position="299"/>
    </location>
</feature>
<feature type="region of interest" description="Disordered" evidence="1">
    <location>
        <begin position="462"/>
        <end position="483"/>
    </location>
</feature>
<gene>
    <name evidence="3" type="ORF">SISNIDRAFT_419488</name>
</gene>
<feature type="compositionally biased region" description="Acidic residues" evidence="1">
    <location>
        <begin position="467"/>
        <end position="483"/>
    </location>
</feature>
<proteinExistence type="predicted"/>
<evidence type="ECO:0000256" key="1">
    <source>
        <dbReference type="SAM" id="MobiDB-lite"/>
    </source>
</evidence>